<dbReference type="AlphaFoldDB" id="A0A3D4S470"/>
<accession>A0A3D4S470</accession>
<dbReference type="GO" id="GO:0008379">
    <property type="term" value="F:thioredoxin peroxidase activity"/>
    <property type="evidence" value="ECO:0007669"/>
    <property type="project" value="InterPro"/>
</dbReference>
<evidence type="ECO:0000256" key="4">
    <source>
        <dbReference type="ARBA" id="ARBA00023284"/>
    </source>
</evidence>
<evidence type="ECO:0000256" key="2">
    <source>
        <dbReference type="ARBA" id="ARBA00022862"/>
    </source>
</evidence>
<keyword evidence="3" id="KW-1015">Disulfide bond</keyword>
<dbReference type="PROSITE" id="PS51352">
    <property type="entry name" value="THIOREDOXIN_2"/>
    <property type="match status" value="1"/>
</dbReference>
<evidence type="ECO:0000259" key="5">
    <source>
        <dbReference type="PROSITE" id="PS51352"/>
    </source>
</evidence>
<evidence type="ECO:0000313" key="7">
    <source>
        <dbReference type="Proteomes" id="UP000262195"/>
    </source>
</evidence>
<dbReference type="EMBL" id="DQHO01000016">
    <property type="protein sequence ID" value="HCS93604.1"/>
    <property type="molecule type" value="Genomic_DNA"/>
</dbReference>
<dbReference type="InterPro" id="IPR036249">
    <property type="entry name" value="Thioredoxin-like_sf"/>
</dbReference>
<dbReference type="STRING" id="1121105.GCA_000421665_00113"/>
<keyword evidence="4" id="KW-0676">Redox-active center</keyword>
<gene>
    <name evidence="6" type="ORF">DIW15_02700</name>
</gene>
<protein>
    <submittedName>
        <fullName evidence="6">Thiol peroxidase</fullName>
    </submittedName>
</protein>
<keyword evidence="2" id="KW-0049">Antioxidant</keyword>
<evidence type="ECO:0000256" key="1">
    <source>
        <dbReference type="ARBA" id="ARBA00022559"/>
    </source>
</evidence>
<dbReference type="InterPro" id="IPR013766">
    <property type="entry name" value="Thioredoxin_domain"/>
</dbReference>
<reference evidence="6 7" key="1">
    <citation type="journal article" date="2018" name="Nat. Biotechnol.">
        <title>A standardized bacterial taxonomy based on genome phylogeny substantially revises the tree of life.</title>
        <authorList>
            <person name="Parks D.H."/>
            <person name="Chuvochina M."/>
            <person name="Waite D.W."/>
            <person name="Rinke C."/>
            <person name="Skarshewski A."/>
            <person name="Chaumeil P.A."/>
            <person name="Hugenholtz P."/>
        </authorList>
    </citation>
    <scope>NUCLEOTIDE SEQUENCE [LARGE SCALE GENOMIC DNA]</scope>
    <source>
        <strain evidence="6">UBA11306</strain>
    </source>
</reference>
<evidence type="ECO:0000256" key="3">
    <source>
        <dbReference type="ARBA" id="ARBA00023157"/>
    </source>
</evidence>
<dbReference type="CDD" id="cd03014">
    <property type="entry name" value="PRX_Atyp2cys"/>
    <property type="match status" value="1"/>
</dbReference>
<dbReference type="Pfam" id="PF08534">
    <property type="entry name" value="Redoxin"/>
    <property type="match status" value="1"/>
</dbReference>
<proteinExistence type="predicted"/>
<comment type="caution">
    <text evidence="6">The sequence shown here is derived from an EMBL/GenBank/DDBJ whole genome shotgun (WGS) entry which is preliminary data.</text>
</comment>
<dbReference type="InterPro" id="IPR050455">
    <property type="entry name" value="Tpx_Peroxidase_subfamily"/>
</dbReference>
<name>A0A3D4S470_9ENTE</name>
<dbReference type="Gene3D" id="3.40.30.10">
    <property type="entry name" value="Glutaredoxin"/>
    <property type="match status" value="1"/>
</dbReference>
<dbReference type="SUPFAM" id="SSF52833">
    <property type="entry name" value="Thioredoxin-like"/>
    <property type="match status" value="1"/>
</dbReference>
<dbReference type="Proteomes" id="UP000262195">
    <property type="component" value="Unassembled WGS sequence"/>
</dbReference>
<dbReference type="NCBIfam" id="NF001808">
    <property type="entry name" value="PRK00522.1"/>
    <property type="match status" value="1"/>
</dbReference>
<organism evidence="6 7">
    <name type="scientific">Bavariicoccus seileri</name>
    <dbReference type="NCBI Taxonomy" id="549685"/>
    <lineage>
        <taxon>Bacteria</taxon>
        <taxon>Bacillati</taxon>
        <taxon>Bacillota</taxon>
        <taxon>Bacilli</taxon>
        <taxon>Lactobacillales</taxon>
        <taxon>Enterococcaceae</taxon>
        <taxon>Bavariicoccus</taxon>
    </lineage>
</organism>
<evidence type="ECO:0000313" key="6">
    <source>
        <dbReference type="EMBL" id="HCS93604.1"/>
    </source>
</evidence>
<dbReference type="PANTHER" id="PTHR43110:SF1">
    <property type="entry name" value="THIOL PEROXIDASE"/>
    <property type="match status" value="1"/>
</dbReference>
<dbReference type="InterPro" id="IPR013740">
    <property type="entry name" value="Redoxin"/>
</dbReference>
<dbReference type="InterPro" id="IPR002065">
    <property type="entry name" value="TPX"/>
</dbReference>
<keyword evidence="1 6" id="KW-0560">Oxidoreductase</keyword>
<dbReference type="PANTHER" id="PTHR43110">
    <property type="entry name" value="THIOL PEROXIDASE"/>
    <property type="match status" value="1"/>
</dbReference>
<sequence length="165" mass="17836">MQVTFKGSPIETNGNLPIVGKELPQFKLTDSDGKSFSNADLVDHVTVLSIVPNIDTSVCDAQSKAFHEKVSQLDGVQLATISVNTAEEFNNWCAANGIEMRTVPDSDRAFGKALGLYVPDKDIIARAVIVVDQDGKITYEQLVPEIAQEPDYDQAVEAAKEALVA</sequence>
<feature type="domain" description="Thioredoxin" evidence="5">
    <location>
        <begin position="17"/>
        <end position="164"/>
    </location>
</feature>
<dbReference type="RefSeq" id="WP_022795411.1">
    <property type="nucleotide sequence ID" value="NZ_JBQDSL010000003.1"/>
</dbReference>
<keyword evidence="1 6" id="KW-0575">Peroxidase</keyword>